<reference evidence="2" key="1">
    <citation type="submission" date="2017-10" db="EMBL/GenBank/DDBJ databases">
        <title>Rapid genome shrinkage in a self-fertile nematode reveals novel sperm competition proteins.</title>
        <authorList>
            <person name="Yin D."/>
            <person name="Schwarz E.M."/>
            <person name="Thomas C.G."/>
            <person name="Felde R.L."/>
            <person name="Korf I.F."/>
            <person name="Cutter A.D."/>
            <person name="Schartner C.M."/>
            <person name="Ralston E.J."/>
            <person name="Meyer B.J."/>
            <person name="Haag E.S."/>
        </authorList>
    </citation>
    <scope>NUCLEOTIDE SEQUENCE [LARGE SCALE GENOMIC DNA]</scope>
    <source>
        <strain evidence="2">JU1422</strain>
    </source>
</reference>
<gene>
    <name evidence="1" type="primary">Cnig_chr_III.g8781</name>
    <name evidence="1" type="ORF">B9Z55_008781</name>
</gene>
<dbReference type="AlphaFoldDB" id="A0A2G5UPF5"/>
<dbReference type="OrthoDB" id="5902982at2759"/>
<keyword evidence="2" id="KW-1185">Reference proteome</keyword>
<name>A0A2G5UPF5_9PELO</name>
<proteinExistence type="predicted"/>
<sequence>MFTIDLVSQIEPRTVKSLSSITLPLTVSDNMKAVSSIVYLLLFAINASTSVRVKRGLSIEEQNKFLDALNADRQAIGENMGITFEILTYNKGLELKAENFRCDGPSQQFGIVPLKVNQDMKEVMDSDMLSRQFFNPKNTKIGCSKEKTCSHTFELQGKTAEFWGACSFGPLLGYHFDDSNTPEKNGMPSYEKYGELLGVGQYSAWTSEEAEAKSGKPKNPKPYSEWVAEEATVDSKGSPTGSSRRFISLTLFLVSIIAFYF</sequence>
<protein>
    <submittedName>
        <fullName evidence="1">Uncharacterized protein</fullName>
    </submittedName>
</protein>
<dbReference type="Proteomes" id="UP000230233">
    <property type="component" value="Chromosome III"/>
</dbReference>
<comment type="caution">
    <text evidence="1">The sequence shown here is derived from an EMBL/GenBank/DDBJ whole genome shotgun (WGS) entry which is preliminary data.</text>
</comment>
<evidence type="ECO:0000313" key="2">
    <source>
        <dbReference type="Proteomes" id="UP000230233"/>
    </source>
</evidence>
<dbReference type="EMBL" id="PDUG01000003">
    <property type="protein sequence ID" value="PIC41323.1"/>
    <property type="molecule type" value="Genomic_DNA"/>
</dbReference>
<organism evidence="1 2">
    <name type="scientific">Caenorhabditis nigoni</name>
    <dbReference type="NCBI Taxonomy" id="1611254"/>
    <lineage>
        <taxon>Eukaryota</taxon>
        <taxon>Metazoa</taxon>
        <taxon>Ecdysozoa</taxon>
        <taxon>Nematoda</taxon>
        <taxon>Chromadorea</taxon>
        <taxon>Rhabditida</taxon>
        <taxon>Rhabditina</taxon>
        <taxon>Rhabditomorpha</taxon>
        <taxon>Rhabditoidea</taxon>
        <taxon>Rhabditidae</taxon>
        <taxon>Peloderinae</taxon>
        <taxon>Caenorhabditis</taxon>
    </lineage>
</organism>
<accession>A0A2G5UPF5</accession>
<evidence type="ECO:0000313" key="1">
    <source>
        <dbReference type="EMBL" id="PIC41323.1"/>
    </source>
</evidence>